<evidence type="ECO:0008006" key="10">
    <source>
        <dbReference type="Google" id="ProtNLM"/>
    </source>
</evidence>
<dbReference type="PANTHER" id="PTHR42732:SF1">
    <property type="entry name" value="BETA-MANNOSIDASE"/>
    <property type="match status" value="1"/>
</dbReference>
<evidence type="ECO:0000259" key="5">
    <source>
        <dbReference type="Pfam" id="PF00703"/>
    </source>
</evidence>
<dbReference type="PANTHER" id="PTHR42732">
    <property type="entry name" value="BETA-GALACTOSIDASE"/>
    <property type="match status" value="1"/>
</dbReference>
<dbReference type="OrthoDB" id="9758603at2"/>
<dbReference type="Pfam" id="PF00703">
    <property type="entry name" value="Glyco_hydro_2"/>
    <property type="match status" value="1"/>
</dbReference>
<dbReference type="SUPFAM" id="SSF51445">
    <property type="entry name" value="(Trans)glycosidases"/>
    <property type="match status" value="1"/>
</dbReference>
<dbReference type="PROSITE" id="PS00719">
    <property type="entry name" value="GLYCOSYL_HYDROL_F2_1"/>
    <property type="match status" value="1"/>
</dbReference>
<reference evidence="8 9" key="1">
    <citation type="submission" date="2019-10" db="EMBL/GenBank/DDBJ databases">
        <title>Bifidobacterium from non-human primates.</title>
        <authorList>
            <person name="Modesto M."/>
        </authorList>
    </citation>
    <scope>NUCLEOTIDE SEQUENCE [LARGE SCALE GENOMIC DNA]</scope>
    <source>
        <strain evidence="8 9">TREC</strain>
    </source>
</reference>
<dbReference type="InterPro" id="IPR017853">
    <property type="entry name" value="GH"/>
</dbReference>
<dbReference type="InterPro" id="IPR006104">
    <property type="entry name" value="Glyco_hydro_2_N"/>
</dbReference>
<accession>A0A7K3TFM2</accession>
<dbReference type="Proteomes" id="UP000469763">
    <property type="component" value="Unassembled WGS sequence"/>
</dbReference>
<comment type="similarity">
    <text evidence="1 4">Belongs to the glycosyl hydrolase 2 family.</text>
</comment>
<dbReference type="InterPro" id="IPR008979">
    <property type="entry name" value="Galactose-bd-like_sf"/>
</dbReference>
<dbReference type="EMBL" id="WHZY01000002">
    <property type="protein sequence ID" value="NEG77716.1"/>
    <property type="molecule type" value="Genomic_DNA"/>
</dbReference>
<evidence type="ECO:0000256" key="1">
    <source>
        <dbReference type="ARBA" id="ARBA00007401"/>
    </source>
</evidence>
<dbReference type="Pfam" id="PF02837">
    <property type="entry name" value="Glyco_hydro_2_N"/>
    <property type="match status" value="1"/>
</dbReference>
<dbReference type="GO" id="GO:0005975">
    <property type="term" value="P:carbohydrate metabolic process"/>
    <property type="evidence" value="ECO:0007669"/>
    <property type="project" value="InterPro"/>
</dbReference>
<dbReference type="Pfam" id="PF02836">
    <property type="entry name" value="Glyco_hydro_2_C"/>
    <property type="match status" value="1"/>
</dbReference>
<evidence type="ECO:0000256" key="4">
    <source>
        <dbReference type="RuleBase" id="RU361154"/>
    </source>
</evidence>
<evidence type="ECO:0000259" key="6">
    <source>
        <dbReference type="Pfam" id="PF02836"/>
    </source>
</evidence>
<dbReference type="PRINTS" id="PR00132">
    <property type="entry name" value="GLHYDRLASE2"/>
</dbReference>
<gene>
    <name evidence="8" type="ORF">GFD22_01680</name>
</gene>
<sequence>MLRTFNTHDVRPARELSGRLWRFTPLDDADGVRASESSMRPVPSCWQTYPGFEQYAGRARYETTFETTDEGNVRLEFKGVSHFASVRVDGETVAEHYGSYTPFDAVVRGLKPGEHTLSVDVDGSFSDQYALDVPNDYMSYGGISRGVALEQVGDLFVERVHVTPVRPLVVDGGADGETGGWVARVRVRVRNLADEPRPVTVGVRLLDVPEGEAAQTFAAVAQPGSTVCVDEELTFPHALTWRPEEPNLHRVAVTLFDGDAQSGAVAREPIDDLIDRVGFRTVEVRGNRILVNGRAPRIKGFCRHEDHPDYGCAIPFGIMNRDLMLIRDMGGNAVRTSHYPNDELFLDLADELGILIWEEGHARGLSEEQMRHPRFEEQSEQTIAEMIDAHANHPSIFIWGILNECASETEYGRTCYEAQYALIRSLDASRPVSSATCKFHRDICLDLPDVVSWNMYPYWYERRTATDMVSETHAWSAEHGGEGKPFLVTETGAGAIYGFRDPGRDIWSEEYQAYALREQLSQILAFEPCQGVFIWQFCDCKVSRDWFKMRPRSRNNKGIVDEYRRPKLAYDAVKAVFGSYDGYLDA</sequence>
<proteinExistence type="inferred from homology"/>
<dbReference type="Gene3D" id="2.60.120.260">
    <property type="entry name" value="Galactose-binding domain-like"/>
    <property type="match status" value="1"/>
</dbReference>
<keyword evidence="2 4" id="KW-0378">Hydrolase</keyword>
<feature type="domain" description="Glycosyl hydrolases family 2 sugar binding" evidence="7">
    <location>
        <begin position="53"/>
        <end position="149"/>
    </location>
</feature>
<dbReference type="InterPro" id="IPR006103">
    <property type="entry name" value="Glyco_hydro_2_cat"/>
</dbReference>
<evidence type="ECO:0000313" key="8">
    <source>
        <dbReference type="EMBL" id="NEG77716.1"/>
    </source>
</evidence>
<keyword evidence="9" id="KW-1185">Reference proteome</keyword>
<evidence type="ECO:0000259" key="7">
    <source>
        <dbReference type="Pfam" id="PF02837"/>
    </source>
</evidence>
<organism evidence="8 9">
    <name type="scientific">Bifidobacterium avesanii</name>
    <dbReference type="NCBI Taxonomy" id="1798157"/>
    <lineage>
        <taxon>Bacteria</taxon>
        <taxon>Bacillati</taxon>
        <taxon>Actinomycetota</taxon>
        <taxon>Actinomycetes</taxon>
        <taxon>Bifidobacteriales</taxon>
        <taxon>Bifidobacteriaceae</taxon>
        <taxon>Bifidobacterium</taxon>
    </lineage>
</organism>
<evidence type="ECO:0000256" key="3">
    <source>
        <dbReference type="ARBA" id="ARBA00023295"/>
    </source>
</evidence>
<keyword evidence="3 4" id="KW-0326">Glycosidase</keyword>
<feature type="domain" description="Glycoside hydrolase family 2 immunoglobulin-like beta-sandwich" evidence="5">
    <location>
        <begin position="183"/>
        <end position="260"/>
    </location>
</feature>
<dbReference type="InterPro" id="IPR051913">
    <property type="entry name" value="GH2_Domain-Containing"/>
</dbReference>
<dbReference type="InterPro" id="IPR006102">
    <property type="entry name" value="Ig-like_GH2"/>
</dbReference>
<evidence type="ECO:0000313" key="9">
    <source>
        <dbReference type="Proteomes" id="UP000469763"/>
    </source>
</evidence>
<protein>
    <recommendedName>
        <fullName evidence="10">Beta-glucuronidase</fullName>
    </recommendedName>
</protein>
<dbReference type="InterPro" id="IPR013783">
    <property type="entry name" value="Ig-like_fold"/>
</dbReference>
<comment type="caution">
    <text evidence="8">The sequence shown here is derived from an EMBL/GenBank/DDBJ whole genome shotgun (WGS) entry which is preliminary data.</text>
</comment>
<dbReference type="AlphaFoldDB" id="A0A7K3TFM2"/>
<dbReference type="InterPro" id="IPR006101">
    <property type="entry name" value="Glyco_hydro_2"/>
</dbReference>
<evidence type="ECO:0000256" key="2">
    <source>
        <dbReference type="ARBA" id="ARBA00022801"/>
    </source>
</evidence>
<dbReference type="InterPro" id="IPR023230">
    <property type="entry name" value="Glyco_hydro_2_CS"/>
</dbReference>
<dbReference type="Gene3D" id="2.60.40.10">
    <property type="entry name" value="Immunoglobulins"/>
    <property type="match status" value="1"/>
</dbReference>
<dbReference type="SUPFAM" id="SSF49785">
    <property type="entry name" value="Galactose-binding domain-like"/>
    <property type="match status" value="1"/>
</dbReference>
<dbReference type="SUPFAM" id="SSF49303">
    <property type="entry name" value="beta-Galactosidase/glucuronidase domain"/>
    <property type="match status" value="1"/>
</dbReference>
<feature type="domain" description="Glycoside hydrolase family 2 catalytic" evidence="6">
    <location>
        <begin position="282"/>
        <end position="577"/>
    </location>
</feature>
<dbReference type="RefSeq" id="WP_152349882.1">
    <property type="nucleotide sequence ID" value="NZ_WBSN01000003.1"/>
</dbReference>
<dbReference type="GO" id="GO:0004553">
    <property type="term" value="F:hydrolase activity, hydrolyzing O-glycosyl compounds"/>
    <property type="evidence" value="ECO:0007669"/>
    <property type="project" value="InterPro"/>
</dbReference>
<name>A0A7K3TFM2_9BIFI</name>
<dbReference type="Gene3D" id="3.20.20.80">
    <property type="entry name" value="Glycosidases"/>
    <property type="match status" value="1"/>
</dbReference>
<dbReference type="InterPro" id="IPR036156">
    <property type="entry name" value="Beta-gal/glucu_dom_sf"/>
</dbReference>